<comment type="caution">
    <text evidence="2">The sequence shown here is derived from an EMBL/GenBank/DDBJ whole genome shotgun (WGS) entry which is preliminary data.</text>
</comment>
<sequence>MHGDRFQDGSNPRPRHVERLRRVVLSLARVPSEKVWTRGVCKVTNKGLCTFGREALVPIANLIVIVEPGEWYASPRHDIGDRDSTATVLKGKQEEEAEEKDPIVHREVCSASEFIAALAVECSQEKCTRKADSATEPWTHTLPPDLDVLKTSSTRYLVSCEKACGSREDVTVLLAKSKEIIRVSSGGNLVLHSDPRTLKLSVMRGEPGVHAVIKTPIDGTTKGGDGDCEEVHVHCDRSLREFCKLHRLPRGIRGPETWKRPLPWSKKDPGSFCSKMSELKYRWESGRIDLEEALARDTGGCRRFWGGDEQLLDWKRCSDGKLIPRRARFWCLIDSKESLARQREAQVSGHQKTYLRCAMATTTTLTTTENGTPWTRRCANAAHTYKVGRKKKKKKKKTKTKTKKKMMMKTKKKMMMKTKKKMIRRRREDEIKKRRRRRRRRKTRRKTQICDCELRVGRKRSQVFHVTQFLSRDRIRP</sequence>
<evidence type="ECO:0000313" key="2">
    <source>
        <dbReference type="EMBL" id="KAE8277725.1"/>
    </source>
</evidence>
<accession>A0A6G0HFG3</accession>
<feature type="region of interest" description="Disordered" evidence="1">
    <location>
        <begin position="418"/>
        <end position="446"/>
    </location>
</feature>
<reference evidence="2 3" key="1">
    <citation type="submission" date="2019-07" db="EMBL/GenBank/DDBJ databases">
        <title>Chromosome genome assembly for large yellow croaker.</title>
        <authorList>
            <person name="Xiao S."/>
        </authorList>
    </citation>
    <scope>NUCLEOTIDE SEQUENCE [LARGE SCALE GENOMIC DNA]</scope>
    <source>
        <strain evidence="2">JMULYC20181020</strain>
        <tissue evidence="2">Muscle</tissue>
    </source>
</reference>
<protein>
    <submittedName>
        <fullName evidence="2">Uncharacterized protein</fullName>
    </submittedName>
</protein>
<feature type="compositionally biased region" description="Basic residues" evidence="1">
    <location>
        <begin position="433"/>
        <end position="446"/>
    </location>
</feature>
<evidence type="ECO:0000313" key="3">
    <source>
        <dbReference type="Proteomes" id="UP000424527"/>
    </source>
</evidence>
<organism evidence="2 3">
    <name type="scientific">Larimichthys crocea</name>
    <name type="common">Large yellow croaker</name>
    <name type="synonym">Pseudosciaena crocea</name>
    <dbReference type="NCBI Taxonomy" id="215358"/>
    <lineage>
        <taxon>Eukaryota</taxon>
        <taxon>Metazoa</taxon>
        <taxon>Chordata</taxon>
        <taxon>Craniata</taxon>
        <taxon>Vertebrata</taxon>
        <taxon>Euteleostomi</taxon>
        <taxon>Actinopterygii</taxon>
        <taxon>Neopterygii</taxon>
        <taxon>Teleostei</taxon>
        <taxon>Neoteleostei</taxon>
        <taxon>Acanthomorphata</taxon>
        <taxon>Eupercaria</taxon>
        <taxon>Sciaenidae</taxon>
        <taxon>Larimichthys</taxon>
    </lineage>
</organism>
<name>A0A6G0HFG3_LARCR</name>
<evidence type="ECO:0000256" key="1">
    <source>
        <dbReference type="SAM" id="MobiDB-lite"/>
    </source>
</evidence>
<keyword evidence="3" id="KW-1185">Reference proteome</keyword>
<dbReference type="AlphaFoldDB" id="A0A6G0HFG3"/>
<proteinExistence type="predicted"/>
<gene>
    <name evidence="2" type="ORF">D5F01_LYC24254</name>
</gene>
<dbReference type="Proteomes" id="UP000424527">
    <property type="component" value="Unassembled WGS sequence"/>
</dbReference>
<dbReference type="EMBL" id="REGW02000236">
    <property type="protein sequence ID" value="KAE8277725.1"/>
    <property type="molecule type" value="Genomic_DNA"/>
</dbReference>